<dbReference type="InterPro" id="IPR009003">
    <property type="entry name" value="Peptidase_S1_PA"/>
</dbReference>
<evidence type="ECO:0000313" key="7">
    <source>
        <dbReference type="Proteomes" id="UP000594681"/>
    </source>
</evidence>
<gene>
    <name evidence="6" type="ORF">G7Y31_00985</name>
</gene>
<dbReference type="InterPro" id="IPR043504">
    <property type="entry name" value="Peptidase_S1_PA_chymotrypsin"/>
</dbReference>
<name>A0A7T0PC47_9CORY</name>
<dbReference type="KEGG" id="cliz:G7Y31_00985"/>
<proteinExistence type="predicted"/>
<keyword evidence="2 5" id="KW-0812">Transmembrane</keyword>
<reference evidence="6 7" key="1">
    <citation type="submission" date="2020-11" db="EMBL/GenBank/DDBJ databases">
        <title>Corynebacterium sp. ZJ-599.</title>
        <authorList>
            <person name="Zhou J."/>
        </authorList>
    </citation>
    <scope>NUCLEOTIDE SEQUENCE [LARGE SCALE GENOMIC DNA]</scope>
    <source>
        <strain evidence="6 7">ZJ-599</strain>
    </source>
</reference>
<keyword evidence="7" id="KW-1185">Reference proteome</keyword>
<dbReference type="RefSeq" id="WP_165010813.1">
    <property type="nucleotide sequence ID" value="NZ_CP064954.1"/>
</dbReference>
<protein>
    <submittedName>
        <fullName evidence="6">MarP family serine protease</fullName>
    </submittedName>
</protein>
<comment type="subcellular location">
    <subcellularLocation>
        <location evidence="1">Membrane</location>
        <topology evidence="1">Multi-pass membrane protein</topology>
    </subcellularLocation>
</comment>
<evidence type="ECO:0000256" key="4">
    <source>
        <dbReference type="ARBA" id="ARBA00023136"/>
    </source>
</evidence>
<feature type="transmembrane region" description="Helical" evidence="5">
    <location>
        <begin position="58"/>
        <end position="87"/>
    </location>
</feature>
<dbReference type="AlphaFoldDB" id="A0A7T0PC47"/>
<dbReference type="Pfam" id="PF13365">
    <property type="entry name" value="Trypsin_2"/>
    <property type="match status" value="1"/>
</dbReference>
<feature type="transmembrane region" description="Helical" evidence="5">
    <location>
        <begin position="99"/>
        <end position="119"/>
    </location>
</feature>
<keyword evidence="6" id="KW-0645">Protease</keyword>
<evidence type="ECO:0000256" key="3">
    <source>
        <dbReference type="ARBA" id="ARBA00022989"/>
    </source>
</evidence>
<dbReference type="SUPFAM" id="SSF50494">
    <property type="entry name" value="Trypsin-like serine proteases"/>
    <property type="match status" value="1"/>
</dbReference>
<keyword evidence="4 5" id="KW-0472">Membrane</keyword>
<dbReference type="PANTHER" id="PTHR43019">
    <property type="entry name" value="SERINE ENDOPROTEASE DEGS"/>
    <property type="match status" value="1"/>
</dbReference>
<dbReference type="GO" id="GO:0008233">
    <property type="term" value="F:peptidase activity"/>
    <property type="evidence" value="ECO:0007669"/>
    <property type="project" value="UniProtKB-KW"/>
</dbReference>
<evidence type="ECO:0000256" key="5">
    <source>
        <dbReference type="SAM" id="Phobius"/>
    </source>
</evidence>
<sequence length="395" mass="41410">MTPALVVDIVLVLAGVVAMYSGWRQGAWASVLGFVGISAGLVLGMVIAPSVMALTPQVVIRFLLGLGVVILLVGIGYLVGAGLGAAMRDRMRGRMQQRVDSLVGALFQLLAVALILWLVSIPLASALSGKSGQGIRESQILGGINAVAPAQLRNLPTGLAAMLNESGLPPLVDPWTSNAEVEAPRIEVENRELIEALRPSVVHVLGDAESCSRRLLGSGFVTEEDYVITNAHVVAGTSVVSLDTVVGVKEAEVVYYNPDVDIAVLHSEGLGLSPLPWAPEPAQRGQDAVVMGFPLSGPFTASPARIREQLRIVGPDIYAHSRVERDAYTVRGLIQQGNSGGPMIDDNGQVLGVVFGAAVDDSDTGYALTAEEVRGNIGDIFALREPVATGECVSK</sequence>
<keyword evidence="6" id="KW-0378">Hydrolase</keyword>
<accession>A0A7T0PC47</accession>
<evidence type="ECO:0000313" key="6">
    <source>
        <dbReference type="EMBL" id="QPK79332.1"/>
    </source>
</evidence>
<organism evidence="6 7">
    <name type="scientific">Corynebacterium lizhenjunii</name>
    <dbReference type="NCBI Taxonomy" id="2709394"/>
    <lineage>
        <taxon>Bacteria</taxon>
        <taxon>Bacillati</taxon>
        <taxon>Actinomycetota</taxon>
        <taxon>Actinomycetes</taxon>
        <taxon>Mycobacteriales</taxon>
        <taxon>Corynebacteriaceae</taxon>
        <taxon>Corynebacterium</taxon>
    </lineage>
</organism>
<dbReference type="GO" id="GO:0009403">
    <property type="term" value="P:toxin biosynthetic process"/>
    <property type="evidence" value="ECO:0007669"/>
    <property type="project" value="InterPro"/>
</dbReference>
<dbReference type="Proteomes" id="UP000594681">
    <property type="component" value="Chromosome"/>
</dbReference>
<dbReference type="Pfam" id="PF02674">
    <property type="entry name" value="Colicin_V"/>
    <property type="match status" value="1"/>
</dbReference>
<dbReference type="Gene3D" id="2.40.10.10">
    <property type="entry name" value="Trypsin-like serine proteases"/>
    <property type="match status" value="2"/>
</dbReference>
<feature type="transmembrane region" description="Helical" evidence="5">
    <location>
        <begin position="30"/>
        <end position="52"/>
    </location>
</feature>
<evidence type="ECO:0000256" key="2">
    <source>
        <dbReference type="ARBA" id="ARBA00022692"/>
    </source>
</evidence>
<dbReference type="GO" id="GO:0006508">
    <property type="term" value="P:proteolysis"/>
    <property type="evidence" value="ECO:0007669"/>
    <property type="project" value="UniProtKB-KW"/>
</dbReference>
<keyword evidence="3 5" id="KW-1133">Transmembrane helix</keyword>
<dbReference type="InterPro" id="IPR003825">
    <property type="entry name" value="Colicin-V_CvpA"/>
</dbReference>
<dbReference type="NCBIfam" id="NF033740">
    <property type="entry name" value="MarP_fam_protase"/>
    <property type="match status" value="1"/>
</dbReference>
<dbReference type="GO" id="GO:0016020">
    <property type="term" value="C:membrane"/>
    <property type="evidence" value="ECO:0007669"/>
    <property type="project" value="UniProtKB-SubCell"/>
</dbReference>
<evidence type="ECO:0000256" key="1">
    <source>
        <dbReference type="ARBA" id="ARBA00004141"/>
    </source>
</evidence>
<dbReference type="InterPro" id="IPR047680">
    <property type="entry name" value="MarP-like"/>
</dbReference>
<dbReference type="EMBL" id="CP064954">
    <property type="protein sequence ID" value="QPK79332.1"/>
    <property type="molecule type" value="Genomic_DNA"/>
</dbReference>
<dbReference type="PANTHER" id="PTHR43019:SF23">
    <property type="entry name" value="PROTEASE DO-LIKE 5, CHLOROPLASTIC"/>
    <property type="match status" value="1"/>
</dbReference>
<feature type="transmembrane region" description="Helical" evidence="5">
    <location>
        <begin position="6"/>
        <end position="23"/>
    </location>
</feature>